<dbReference type="InterPro" id="IPR050266">
    <property type="entry name" value="AB_hydrolase_sf"/>
</dbReference>
<accession>A0AA48L0X7</accession>
<proteinExistence type="predicted"/>
<dbReference type="EMBL" id="AP028212">
    <property type="protein sequence ID" value="BEI88117.1"/>
    <property type="molecule type" value="Genomic_DNA"/>
</dbReference>
<dbReference type="PANTHER" id="PTHR43798">
    <property type="entry name" value="MONOACYLGLYCEROL LIPASE"/>
    <property type="match status" value="1"/>
</dbReference>
<dbReference type="AlphaFoldDB" id="A0AA48L0X7"/>
<dbReference type="Gene3D" id="3.40.50.1820">
    <property type="entry name" value="alpha/beta hydrolase"/>
    <property type="match status" value="1"/>
</dbReference>
<keyword evidence="3" id="KW-1185">Reference proteome</keyword>
<organism evidence="2 3">
    <name type="scientific">Cutaneotrichosporon cavernicola</name>
    <dbReference type="NCBI Taxonomy" id="279322"/>
    <lineage>
        <taxon>Eukaryota</taxon>
        <taxon>Fungi</taxon>
        <taxon>Dikarya</taxon>
        <taxon>Basidiomycota</taxon>
        <taxon>Agaricomycotina</taxon>
        <taxon>Tremellomycetes</taxon>
        <taxon>Trichosporonales</taxon>
        <taxon>Trichosporonaceae</taxon>
        <taxon>Cutaneotrichosporon</taxon>
    </lineage>
</organism>
<name>A0AA48L0X7_9TREE</name>
<reference evidence="2" key="1">
    <citation type="journal article" date="2023" name="BMC Genomics">
        <title>Chromosome-level genome assemblies of Cutaneotrichosporon spp. (Trichosporonales, Basidiomycota) reveal imbalanced evolution between nucleotide sequences and chromosome synteny.</title>
        <authorList>
            <person name="Kobayashi Y."/>
            <person name="Kayamori A."/>
            <person name="Aoki K."/>
            <person name="Shiwa Y."/>
            <person name="Matsutani M."/>
            <person name="Fujita N."/>
            <person name="Sugita T."/>
            <person name="Iwasaki W."/>
            <person name="Tanaka N."/>
            <person name="Takashima M."/>
        </authorList>
    </citation>
    <scope>NUCLEOTIDE SEQUENCE</scope>
    <source>
        <strain evidence="2">HIS019</strain>
    </source>
</reference>
<dbReference type="InterPro" id="IPR000073">
    <property type="entry name" value="AB_hydrolase_1"/>
</dbReference>
<gene>
    <name evidence="2" type="ORF">CcaverHIS019_0108350</name>
</gene>
<dbReference type="SUPFAM" id="SSF53474">
    <property type="entry name" value="alpha/beta-Hydrolases"/>
    <property type="match status" value="1"/>
</dbReference>
<dbReference type="RefSeq" id="XP_060453383.1">
    <property type="nucleotide sequence ID" value="XM_060604137.1"/>
</dbReference>
<dbReference type="Pfam" id="PF00561">
    <property type="entry name" value="Abhydrolase_1"/>
    <property type="match status" value="1"/>
</dbReference>
<evidence type="ECO:0000313" key="2">
    <source>
        <dbReference type="EMBL" id="BEI88117.1"/>
    </source>
</evidence>
<dbReference type="PANTHER" id="PTHR43798:SF33">
    <property type="entry name" value="HYDROLASE, PUTATIVE (AFU_ORTHOLOGUE AFUA_2G14860)-RELATED"/>
    <property type="match status" value="1"/>
</dbReference>
<evidence type="ECO:0000313" key="3">
    <source>
        <dbReference type="Proteomes" id="UP001233271"/>
    </source>
</evidence>
<feature type="domain" description="AB hydrolase-1" evidence="1">
    <location>
        <begin position="32"/>
        <end position="133"/>
    </location>
</feature>
<dbReference type="InterPro" id="IPR029058">
    <property type="entry name" value="AB_hydrolase_fold"/>
</dbReference>
<dbReference type="Proteomes" id="UP001233271">
    <property type="component" value="Chromosome 1"/>
</dbReference>
<protein>
    <recommendedName>
        <fullName evidence="1">AB hydrolase-1 domain-containing protein</fullName>
    </recommendedName>
</protein>
<dbReference type="GO" id="GO:0016020">
    <property type="term" value="C:membrane"/>
    <property type="evidence" value="ECO:0007669"/>
    <property type="project" value="TreeGrafter"/>
</dbReference>
<evidence type="ECO:0000259" key="1">
    <source>
        <dbReference type="Pfam" id="PF00561"/>
    </source>
</evidence>
<dbReference type="KEGG" id="ccac:CcaHIS019_0108350"/>
<dbReference type="GeneID" id="85491988"/>
<sequence length="281" mass="30597">MSEKTSILDTATLVTIAGRQLETFSLGDGPDLVLFESGGASAGAVWGRVVQSLATDARIVLYNRAGYGRSWAAWDKRTLANLVDDLLHLLETMEYRRLVLVGHSWGGPVIRSVAANLGEKCTGLVLVDATEEGNKEYFGGMEKAFYRNSWMFLPKALWGSLATEKEQQLKSIPEPYRSQAVRDSSSIKAAWTAGYEIANIVPGLRELVASPATLAETTAVTCISGQIPQNKMRTEQNAAHQRRAHLAGQRGKYVPAHKSGHAVHHTEPQLIADEIAAILES</sequence>